<name>A0A1I6JRW1_9FIRM</name>
<proteinExistence type="predicted"/>
<dbReference type="RefSeq" id="WP_092560465.1">
    <property type="nucleotide sequence ID" value="NZ_FOYZ01000006.1"/>
</dbReference>
<sequence>MPIKFFIDQGHNPSGNVNAGAVGNGLYEGDITYQTGVWLANLLNNDPRFEARLSRPSPTTVLGTSNTTSLDARVQAANLWPANYFISIHCNASENTALNGSEIYIYQYYTQANWLAQRIMMQMTKFAGTKDNGIFAAPTLYVLRKTAMPALLIELGYLTNWNDAQKLYYNSYPFALGIYMGILDYFGFLPQ</sequence>
<dbReference type="STRING" id="37658.SAMN05661086_01925"/>
<dbReference type="SUPFAM" id="SSF53187">
    <property type="entry name" value="Zn-dependent exopeptidases"/>
    <property type="match status" value="1"/>
</dbReference>
<reference evidence="3 4" key="1">
    <citation type="submission" date="2016-10" db="EMBL/GenBank/DDBJ databases">
        <authorList>
            <person name="de Groot N.N."/>
        </authorList>
    </citation>
    <scope>NUCLEOTIDE SEQUENCE [LARGE SCALE GENOMIC DNA]</scope>
    <source>
        <strain evidence="3 4">743A</strain>
    </source>
</reference>
<dbReference type="OrthoDB" id="9772024at2"/>
<protein>
    <submittedName>
        <fullName evidence="3">N-acetylmuramoyl-L-alanine amidase</fullName>
    </submittedName>
</protein>
<dbReference type="Proteomes" id="UP000199659">
    <property type="component" value="Unassembled WGS sequence"/>
</dbReference>
<dbReference type="SMART" id="SM00646">
    <property type="entry name" value="Ami_3"/>
    <property type="match status" value="1"/>
</dbReference>
<evidence type="ECO:0000313" key="4">
    <source>
        <dbReference type="Proteomes" id="UP000199659"/>
    </source>
</evidence>
<dbReference type="PANTHER" id="PTHR30404">
    <property type="entry name" value="N-ACETYLMURAMOYL-L-ALANINE AMIDASE"/>
    <property type="match status" value="1"/>
</dbReference>
<dbReference type="Gene3D" id="3.40.630.40">
    <property type="entry name" value="Zn-dependent exopeptidases"/>
    <property type="match status" value="1"/>
</dbReference>
<dbReference type="InterPro" id="IPR002508">
    <property type="entry name" value="MurNAc-LAA_cat"/>
</dbReference>
<dbReference type="AlphaFoldDB" id="A0A1I6JRW1"/>
<dbReference type="CDD" id="cd02696">
    <property type="entry name" value="MurNAc-LAA"/>
    <property type="match status" value="1"/>
</dbReference>
<organism evidence="3 4">
    <name type="scientific">Anaeromicropila populeti</name>
    <dbReference type="NCBI Taxonomy" id="37658"/>
    <lineage>
        <taxon>Bacteria</taxon>
        <taxon>Bacillati</taxon>
        <taxon>Bacillota</taxon>
        <taxon>Clostridia</taxon>
        <taxon>Lachnospirales</taxon>
        <taxon>Lachnospiraceae</taxon>
        <taxon>Anaeromicropila</taxon>
    </lineage>
</organism>
<evidence type="ECO:0000259" key="2">
    <source>
        <dbReference type="SMART" id="SM00646"/>
    </source>
</evidence>
<gene>
    <name evidence="3" type="ORF">SAMN05661086_01925</name>
</gene>
<keyword evidence="4" id="KW-1185">Reference proteome</keyword>
<dbReference type="GO" id="GO:0030288">
    <property type="term" value="C:outer membrane-bounded periplasmic space"/>
    <property type="evidence" value="ECO:0007669"/>
    <property type="project" value="TreeGrafter"/>
</dbReference>
<evidence type="ECO:0000256" key="1">
    <source>
        <dbReference type="ARBA" id="ARBA00022801"/>
    </source>
</evidence>
<feature type="domain" description="MurNAc-LAA" evidence="2">
    <location>
        <begin position="74"/>
        <end position="183"/>
    </location>
</feature>
<dbReference type="InterPro" id="IPR050695">
    <property type="entry name" value="N-acetylmuramoyl_amidase_3"/>
</dbReference>
<dbReference type="PANTHER" id="PTHR30404:SF0">
    <property type="entry name" value="N-ACETYLMURAMOYL-L-ALANINE AMIDASE AMIC"/>
    <property type="match status" value="1"/>
</dbReference>
<dbReference type="GO" id="GO:0009253">
    <property type="term" value="P:peptidoglycan catabolic process"/>
    <property type="evidence" value="ECO:0007669"/>
    <property type="project" value="InterPro"/>
</dbReference>
<dbReference type="EMBL" id="FOYZ01000006">
    <property type="protein sequence ID" value="SFR81693.1"/>
    <property type="molecule type" value="Genomic_DNA"/>
</dbReference>
<evidence type="ECO:0000313" key="3">
    <source>
        <dbReference type="EMBL" id="SFR81693.1"/>
    </source>
</evidence>
<dbReference type="Pfam" id="PF01520">
    <property type="entry name" value="Amidase_3"/>
    <property type="match status" value="1"/>
</dbReference>
<dbReference type="GO" id="GO:0008745">
    <property type="term" value="F:N-acetylmuramoyl-L-alanine amidase activity"/>
    <property type="evidence" value="ECO:0007669"/>
    <property type="project" value="InterPro"/>
</dbReference>
<accession>A0A1I6JRW1</accession>
<keyword evidence="1" id="KW-0378">Hydrolase</keyword>